<dbReference type="AlphaFoldDB" id="A0A388L6E1"/>
<sequence>MLRTMDPVPGEWYVTKHVGEDDKCIVQIVQDLVEDLWLAQQWEKNEVPGKLPRLQSPTEVSIVSQQPLRLIRVFSVSQPLHAPVHCLLMDGKPLSDLRIDPMGHSWRLPGGRRILLSQYTSKLGRQIIAKDPELPDVAARKLNRLIQTQPPLGPREMRQLWDQLKVLPSQKFAALSWLLSHTAIPCAIWLFEKGMDICTKCLRCGVHEEETLEHLFWSCPASRRLWIWWGNHWARFVGDLLTWEEKWALHGKLPPSWFKHIGKGRERRDVACTISFSTAFPPRRGRVRLQANSSRSGEVGGCYLLPSPEQLICCWARGDRSKVRRKAKTKRISRRVSQSLSMMAAMVVLLLLGLLQLAVPGLAQSPPSGSVQIQSVTYAGFGCLPGSAEVLFSDDGTAFTVKFGNFTAFSPGRPADRKRNCRVGVNMIYPAGFVYTLETVTFTGYAEFEEGVKGSVETGYFFSDIPGTVTTLREVGPPLDGNFEFTEGFLTFVYPPCGSESVTLNINSVATVVSPAPPMNNKVGLITIDQQDFRLRWTQC</sequence>
<organism evidence="2 3">
    <name type="scientific">Chara braunii</name>
    <name type="common">Braun's stonewort</name>
    <dbReference type="NCBI Taxonomy" id="69332"/>
    <lineage>
        <taxon>Eukaryota</taxon>
        <taxon>Viridiplantae</taxon>
        <taxon>Streptophyta</taxon>
        <taxon>Charophyceae</taxon>
        <taxon>Charales</taxon>
        <taxon>Characeae</taxon>
        <taxon>Chara</taxon>
    </lineage>
</organism>
<feature type="domain" description="Reverse transcriptase zinc-binding" evidence="1">
    <location>
        <begin position="158"/>
        <end position="226"/>
    </location>
</feature>
<dbReference type="EMBL" id="BFEA01000279">
    <property type="protein sequence ID" value="GBG77854.1"/>
    <property type="molecule type" value="Genomic_DNA"/>
</dbReference>
<dbReference type="PANTHER" id="PTHR38847">
    <property type="match status" value="1"/>
</dbReference>
<evidence type="ECO:0000313" key="2">
    <source>
        <dbReference type="EMBL" id="GBG77854.1"/>
    </source>
</evidence>
<dbReference type="InterPro" id="IPR026960">
    <property type="entry name" value="RVT-Znf"/>
</dbReference>
<dbReference type="Pfam" id="PF13966">
    <property type="entry name" value="zf-RVT"/>
    <property type="match status" value="1"/>
</dbReference>
<evidence type="ECO:0000313" key="3">
    <source>
        <dbReference type="Proteomes" id="UP000265515"/>
    </source>
</evidence>
<dbReference type="Pfam" id="PF14273">
    <property type="entry name" value="DUF4360"/>
    <property type="match status" value="1"/>
</dbReference>
<dbReference type="Gramene" id="GBG77854">
    <property type="protein sequence ID" value="GBG77854"/>
    <property type="gene ID" value="CBR_g25785"/>
</dbReference>
<name>A0A388L6E1_CHABU</name>
<reference evidence="2 3" key="1">
    <citation type="journal article" date="2018" name="Cell">
        <title>The Chara Genome: Secondary Complexity and Implications for Plant Terrestrialization.</title>
        <authorList>
            <person name="Nishiyama T."/>
            <person name="Sakayama H."/>
            <person name="Vries J.D."/>
            <person name="Buschmann H."/>
            <person name="Saint-Marcoux D."/>
            <person name="Ullrich K.K."/>
            <person name="Haas F.B."/>
            <person name="Vanderstraeten L."/>
            <person name="Becker D."/>
            <person name="Lang D."/>
            <person name="Vosolsobe S."/>
            <person name="Rombauts S."/>
            <person name="Wilhelmsson P.K.I."/>
            <person name="Janitza P."/>
            <person name="Kern R."/>
            <person name="Heyl A."/>
            <person name="Rumpler F."/>
            <person name="Villalobos L.I.A.C."/>
            <person name="Clay J.M."/>
            <person name="Skokan R."/>
            <person name="Toyoda A."/>
            <person name="Suzuki Y."/>
            <person name="Kagoshima H."/>
            <person name="Schijlen E."/>
            <person name="Tajeshwar N."/>
            <person name="Catarino B."/>
            <person name="Hetherington A.J."/>
            <person name="Saltykova A."/>
            <person name="Bonnot C."/>
            <person name="Breuninger H."/>
            <person name="Symeonidi A."/>
            <person name="Radhakrishnan G.V."/>
            <person name="Van Nieuwerburgh F."/>
            <person name="Deforce D."/>
            <person name="Chang C."/>
            <person name="Karol K.G."/>
            <person name="Hedrich R."/>
            <person name="Ulvskov P."/>
            <person name="Glockner G."/>
            <person name="Delwiche C.F."/>
            <person name="Petrasek J."/>
            <person name="Van de Peer Y."/>
            <person name="Friml J."/>
            <person name="Beilby M."/>
            <person name="Dolan L."/>
            <person name="Kohara Y."/>
            <person name="Sugano S."/>
            <person name="Fujiyama A."/>
            <person name="Delaux P.-M."/>
            <person name="Quint M."/>
            <person name="TheiBen G."/>
            <person name="Hagemann M."/>
            <person name="Harholt J."/>
            <person name="Dunand C."/>
            <person name="Zachgo S."/>
            <person name="Langdale J."/>
            <person name="Maumus F."/>
            <person name="Straeten D.V.D."/>
            <person name="Gould S.B."/>
            <person name="Rensing S.A."/>
        </authorList>
    </citation>
    <scope>NUCLEOTIDE SEQUENCE [LARGE SCALE GENOMIC DNA]</scope>
    <source>
        <strain evidence="2 3">S276</strain>
    </source>
</reference>
<dbReference type="PANTHER" id="PTHR38847:SF1">
    <property type="entry name" value="PSEUDOURIDINE SYNTHASE RSUA_RLUA-LIKE DOMAIN-CONTAINING PROTEIN"/>
    <property type="match status" value="1"/>
</dbReference>
<proteinExistence type="predicted"/>
<protein>
    <recommendedName>
        <fullName evidence="1">Reverse transcriptase zinc-binding domain-containing protein</fullName>
    </recommendedName>
</protein>
<dbReference type="Proteomes" id="UP000265515">
    <property type="component" value="Unassembled WGS sequence"/>
</dbReference>
<keyword evidence="3" id="KW-1185">Reference proteome</keyword>
<dbReference type="OrthoDB" id="152248at2759"/>
<dbReference type="InterPro" id="IPR025649">
    <property type="entry name" value="DUF4360"/>
</dbReference>
<comment type="caution">
    <text evidence="2">The sequence shown here is derived from an EMBL/GenBank/DDBJ whole genome shotgun (WGS) entry which is preliminary data.</text>
</comment>
<accession>A0A388L6E1</accession>
<evidence type="ECO:0000259" key="1">
    <source>
        <dbReference type="Pfam" id="PF13966"/>
    </source>
</evidence>
<gene>
    <name evidence="2" type="ORF">CBR_g25785</name>
</gene>